<evidence type="ECO:0000313" key="8">
    <source>
        <dbReference type="EMBL" id="ROW05830.1"/>
    </source>
</evidence>
<dbReference type="AlphaFoldDB" id="A0A423WQZ7"/>
<keyword evidence="9" id="KW-1185">Reference proteome</keyword>
<comment type="subcellular location">
    <subcellularLocation>
        <location evidence="1">Membrane</location>
        <topology evidence="1">Multi-pass membrane protein</topology>
    </subcellularLocation>
</comment>
<keyword evidence="3 7" id="KW-0812">Transmembrane</keyword>
<organism evidence="8 9">
    <name type="scientific">Cytospora schulzeri</name>
    <dbReference type="NCBI Taxonomy" id="448051"/>
    <lineage>
        <taxon>Eukaryota</taxon>
        <taxon>Fungi</taxon>
        <taxon>Dikarya</taxon>
        <taxon>Ascomycota</taxon>
        <taxon>Pezizomycotina</taxon>
        <taxon>Sordariomycetes</taxon>
        <taxon>Sordariomycetidae</taxon>
        <taxon>Diaporthales</taxon>
        <taxon>Cytosporaceae</taxon>
        <taxon>Cytospora</taxon>
    </lineage>
</organism>
<feature type="transmembrane region" description="Helical" evidence="7">
    <location>
        <begin position="59"/>
        <end position="77"/>
    </location>
</feature>
<keyword evidence="4 7" id="KW-1133">Transmembrane helix</keyword>
<evidence type="ECO:0000256" key="7">
    <source>
        <dbReference type="SAM" id="Phobius"/>
    </source>
</evidence>
<dbReference type="GO" id="GO:0005886">
    <property type="term" value="C:plasma membrane"/>
    <property type="evidence" value="ECO:0007669"/>
    <property type="project" value="TreeGrafter"/>
</dbReference>
<feature type="compositionally biased region" description="Basic and acidic residues" evidence="6">
    <location>
        <begin position="187"/>
        <end position="196"/>
    </location>
</feature>
<dbReference type="Proteomes" id="UP000283895">
    <property type="component" value="Unassembled WGS sequence"/>
</dbReference>
<evidence type="ECO:0000256" key="1">
    <source>
        <dbReference type="ARBA" id="ARBA00004141"/>
    </source>
</evidence>
<evidence type="ECO:0000256" key="4">
    <source>
        <dbReference type="ARBA" id="ARBA00022989"/>
    </source>
</evidence>
<comment type="caution">
    <text evidence="8">The sequence shown here is derived from an EMBL/GenBank/DDBJ whole genome shotgun (WGS) entry which is preliminary data.</text>
</comment>
<accession>A0A423WQZ7</accession>
<gene>
    <name evidence="8" type="ORF">VMCG_05190</name>
</gene>
<dbReference type="InterPro" id="IPR036259">
    <property type="entry name" value="MFS_trans_sf"/>
</dbReference>
<comment type="similarity">
    <text evidence="2">Belongs to the major facilitator superfamily. TCR/Tet family.</text>
</comment>
<evidence type="ECO:0008006" key="10">
    <source>
        <dbReference type="Google" id="ProtNLM"/>
    </source>
</evidence>
<name>A0A423WQZ7_9PEZI</name>
<evidence type="ECO:0000256" key="3">
    <source>
        <dbReference type="ARBA" id="ARBA00022692"/>
    </source>
</evidence>
<evidence type="ECO:0000256" key="5">
    <source>
        <dbReference type="ARBA" id="ARBA00023136"/>
    </source>
</evidence>
<dbReference type="PANTHER" id="PTHR23501:SF102">
    <property type="entry name" value="DRUG TRANSPORTER, PUTATIVE (AFU_ORTHOLOGUE AFUA_3G08530)-RELATED"/>
    <property type="match status" value="1"/>
</dbReference>
<keyword evidence="5 7" id="KW-0472">Membrane</keyword>
<feature type="transmembrane region" description="Helical" evidence="7">
    <location>
        <begin position="135"/>
        <end position="154"/>
    </location>
</feature>
<evidence type="ECO:0000313" key="9">
    <source>
        <dbReference type="Proteomes" id="UP000283895"/>
    </source>
</evidence>
<dbReference type="PANTHER" id="PTHR23501">
    <property type="entry name" value="MAJOR FACILITATOR SUPERFAMILY"/>
    <property type="match status" value="1"/>
</dbReference>
<proteinExistence type="inferred from homology"/>
<dbReference type="GO" id="GO:0022857">
    <property type="term" value="F:transmembrane transporter activity"/>
    <property type="evidence" value="ECO:0007669"/>
    <property type="project" value="TreeGrafter"/>
</dbReference>
<evidence type="ECO:0000256" key="2">
    <source>
        <dbReference type="ARBA" id="ARBA00007520"/>
    </source>
</evidence>
<sequence>MIIGVGLFMNLGYEADWGKLVIYQLIAGIGTGMNFEGPLLSLQAAIEVKDIATATTTFGFMRTISTAISVVVGGVMFQNEMRRRSAQLVAVLGPELAGQVSGGEAAANSEFINSLPSAQRLVVRKAMYQSLRAMWIMYLAILGAGIIAGAFIAVHPLSEERKAAVLGLTDARGDEGEDLARSSGHVLLEERPGAGS</sequence>
<reference evidence="8 9" key="1">
    <citation type="submission" date="2015-09" db="EMBL/GenBank/DDBJ databases">
        <title>Host preference determinants of Valsa canker pathogens revealed by comparative genomics.</title>
        <authorList>
            <person name="Yin Z."/>
            <person name="Huang L."/>
        </authorList>
    </citation>
    <scope>NUCLEOTIDE SEQUENCE [LARGE SCALE GENOMIC DNA]</scope>
    <source>
        <strain evidence="8 9">03-1</strain>
    </source>
</reference>
<evidence type="ECO:0000256" key="6">
    <source>
        <dbReference type="SAM" id="MobiDB-lite"/>
    </source>
</evidence>
<dbReference type="OrthoDB" id="10021397at2759"/>
<feature type="region of interest" description="Disordered" evidence="6">
    <location>
        <begin position="176"/>
        <end position="196"/>
    </location>
</feature>
<dbReference type="SUPFAM" id="SSF103473">
    <property type="entry name" value="MFS general substrate transporter"/>
    <property type="match status" value="1"/>
</dbReference>
<dbReference type="EMBL" id="LKEA01000012">
    <property type="protein sequence ID" value="ROW05830.1"/>
    <property type="molecule type" value="Genomic_DNA"/>
</dbReference>
<protein>
    <recommendedName>
        <fullName evidence="10">Major facilitator superfamily (MFS) profile domain-containing protein</fullName>
    </recommendedName>
</protein>